<evidence type="ECO:0000313" key="4">
    <source>
        <dbReference type="Proteomes" id="UP000237105"/>
    </source>
</evidence>
<dbReference type="OrthoDB" id="10418212at2759"/>
<protein>
    <recommendedName>
        <fullName evidence="5">Transmembrane protein</fullName>
    </recommendedName>
</protein>
<sequence length="355" mass="40407">MSELRKEKLGQLGTAAIFWLIIRAFFSMLPRLRLSFSLQITLPNHRDQKKASDYRVHEDDPHVRGSHELHHRHENESLDGHDQHYLDLEAQDQTTDLDPKWDRRSHAQKKEKAVMMTLRPLPMEAIMVPYNRSGGLIITDSLSFPRYHFKNSSFRIGESSSRSVSSGNDDKSSFSLSTSTTTTGSTTSNSSVVSSPLSSSSKYGRKPFLPKDYSPNSTKIGHLHVHVRENDQNQTRSPLHDPLTTRHNIFRKQELSKLLFAVAVGFLPGIFNLHHSDPQNFNWFICSVIALLLGVGVGFLWNGNVLHEDYPMYAHLIQMLGYALVLGAFFCTIARFLWPEKYLFPIPLVCYAISL</sequence>
<feature type="transmembrane region" description="Helical" evidence="2">
    <location>
        <begin position="313"/>
        <end position="338"/>
    </location>
</feature>
<reference evidence="4" key="1">
    <citation type="submission" date="2016-06" db="EMBL/GenBank/DDBJ databases">
        <title>Parallel loss of symbiosis genes in relatives of nitrogen-fixing non-legume Parasponia.</title>
        <authorList>
            <person name="Van Velzen R."/>
            <person name="Holmer R."/>
            <person name="Bu F."/>
            <person name="Rutten L."/>
            <person name="Van Zeijl A."/>
            <person name="Liu W."/>
            <person name="Santuari L."/>
            <person name="Cao Q."/>
            <person name="Sharma T."/>
            <person name="Shen D."/>
            <person name="Roswanjaya Y."/>
            <person name="Wardhani T."/>
            <person name="Kalhor M.S."/>
            <person name="Jansen J."/>
            <person name="Van den Hoogen J."/>
            <person name="Gungor B."/>
            <person name="Hartog M."/>
            <person name="Hontelez J."/>
            <person name="Verver J."/>
            <person name="Yang W.-C."/>
            <person name="Schijlen E."/>
            <person name="Repin R."/>
            <person name="Schilthuizen M."/>
            <person name="Schranz E."/>
            <person name="Heidstra R."/>
            <person name="Miyata K."/>
            <person name="Fedorova E."/>
            <person name="Kohlen W."/>
            <person name="Bisseling T."/>
            <person name="Smit S."/>
            <person name="Geurts R."/>
        </authorList>
    </citation>
    <scope>NUCLEOTIDE SEQUENCE [LARGE SCALE GENOMIC DNA]</scope>
    <source>
        <strain evidence="4">cv. WU1-14</strain>
    </source>
</reference>
<keyword evidence="2" id="KW-1133">Transmembrane helix</keyword>
<organism evidence="3 4">
    <name type="scientific">Parasponia andersonii</name>
    <name type="common">Sponia andersonii</name>
    <dbReference type="NCBI Taxonomy" id="3476"/>
    <lineage>
        <taxon>Eukaryota</taxon>
        <taxon>Viridiplantae</taxon>
        <taxon>Streptophyta</taxon>
        <taxon>Embryophyta</taxon>
        <taxon>Tracheophyta</taxon>
        <taxon>Spermatophyta</taxon>
        <taxon>Magnoliopsida</taxon>
        <taxon>eudicotyledons</taxon>
        <taxon>Gunneridae</taxon>
        <taxon>Pentapetalae</taxon>
        <taxon>rosids</taxon>
        <taxon>fabids</taxon>
        <taxon>Rosales</taxon>
        <taxon>Cannabaceae</taxon>
        <taxon>Parasponia</taxon>
    </lineage>
</organism>
<proteinExistence type="predicted"/>
<name>A0A2P5E2Q7_PARAD</name>
<feature type="region of interest" description="Disordered" evidence="1">
    <location>
        <begin position="155"/>
        <end position="208"/>
    </location>
</feature>
<dbReference type="EMBL" id="JXTB01000003">
    <property type="protein sequence ID" value="PON79818.1"/>
    <property type="molecule type" value="Genomic_DNA"/>
</dbReference>
<accession>A0A2P5E2Q7</accession>
<evidence type="ECO:0000256" key="2">
    <source>
        <dbReference type="SAM" id="Phobius"/>
    </source>
</evidence>
<keyword evidence="2" id="KW-0472">Membrane</keyword>
<evidence type="ECO:0008006" key="5">
    <source>
        <dbReference type="Google" id="ProtNLM"/>
    </source>
</evidence>
<dbReference type="Proteomes" id="UP000237105">
    <property type="component" value="Unassembled WGS sequence"/>
</dbReference>
<keyword evidence="4" id="KW-1185">Reference proteome</keyword>
<evidence type="ECO:0000313" key="3">
    <source>
        <dbReference type="EMBL" id="PON79818.1"/>
    </source>
</evidence>
<feature type="transmembrane region" description="Helical" evidence="2">
    <location>
        <begin position="258"/>
        <end position="275"/>
    </location>
</feature>
<comment type="caution">
    <text evidence="3">The sequence shown here is derived from an EMBL/GenBank/DDBJ whole genome shotgun (WGS) entry which is preliminary data.</text>
</comment>
<feature type="region of interest" description="Disordered" evidence="1">
    <location>
        <begin position="47"/>
        <end position="71"/>
    </location>
</feature>
<feature type="compositionally biased region" description="Low complexity" evidence="1">
    <location>
        <begin position="155"/>
        <end position="201"/>
    </location>
</feature>
<feature type="transmembrane region" description="Helical" evidence="2">
    <location>
        <begin position="12"/>
        <end position="29"/>
    </location>
</feature>
<gene>
    <name evidence="3" type="ORF">PanWU01x14_010500</name>
</gene>
<feature type="non-terminal residue" evidence="3">
    <location>
        <position position="355"/>
    </location>
</feature>
<feature type="transmembrane region" description="Helical" evidence="2">
    <location>
        <begin position="281"/>
        <end position="301"/>
    </location>
</feature>
<keyword evidence="2" id="KW-0812">Transmembrane</keyword>
<evidence type="ECO:0000256" key="1">
    <source>
        <dbReference type="SAM" id="MobiDB-lite"/>
    </source>
</evidence>
<dbReference type="STRING" id="3476.A0A2P5E2Q7"/>
<dbReference type="AlphaFoldDB" id="A0A2P5E2Q7"/>